<reference evidence="1" key="1">
    <citation type="submission" date="2018-05" db="EMBL/GenBank/DDBJ databases">
        <authorList>
            <person name="Lanie J.A."/>
            <person name="Ng W.-L."/>
            <person name="Kazmierczak K.M."/>
            <person name="Andrzejewski T.M."/>
            <person name="Davidsen T.M."/>
            <person name="Wayne K.J."/>
            <person name="Tettelin H."/>
            <person name="Glass J.I."/>
            <person name="Rusch D."/>
            <person name="Podicherti R."/>
            <person name="Tsui H.-C.T."/>
            <person name="Winkler M.E."/>
        </authorList>
    </citation>
    <scope>NUCLEOTIDE SEQUENCE</scope>
</reference>
<dbReference type="EMBL" id="UINC01177409">
    <property type="protein sequence ID" value="SVD85036.1"/>
    <property type="molecule type" value="Genomic_DNA"/>
</dbReference>
<gene>
    <name evidence="1" type="ORF">METZ01_LOCUS437890</name>
</gene>
<dbReference type="AlphaFoldDB" id="A0A382YP02"/>
<organism evidence="1">
    <name type="scientific">marine metagenome</name>
    <dbReference type="NCBI Taxonomy" id="408172"/>
    <lineage>
        <taxon>unclassified sequences</taxon>
        <taxon>metagenomes</taxon>
        <taxon>ecological metagenomes</taxon>
    </lineage>
</organism>
<protein>
    <submittedName>
        <fullName evidence="1">Uncharacterized protein</fullName>
    </submittedName>
</protein>
<proteinExistence type="predicted"/>
<name>A0A382YP02_9ZZZZ</name>
<evidence type="ECO:0000313" key="1">
    <source>
        <dbReference type="EMBL" id="SVD85036.1"/>
    </source>
</evidence>
<accession>A0A382YP02</accession>
<sequence length="38" mass="4322">MLIRCEAEDIARSIDQRDIDAALPKIVAWAETKTHNRA</sequence>